<protein>
    <submittedName>
        <fullName evidence="5">Transcriptional regulator, GntR family</fullName>
    </submittedName>
</protein>
<dbReference type="Pfam" id="PF07702">
    <property type="entry name" value="UTRA"/>
    <property type="match status" value="1"/>
</dbReference>
<gene>
    <name evidence="5" type="ORF">SAMN02745746_01586</name>
</gene>
<dbReference type="PROSITE" id="PS50949">
    <property type="entry name" value="HTH_GNTR"/>
    <property type="match status" value="1"/>
</dbReference>
<name>A0A1Y6BQV7_9NEIS</name>
<evidence type="ECO:0000256" key="2">
    <source>
        <dbReference type="ARBA" id="ARBA00023125"/>
    </source>
</evidence>
<evidence type="ECO:0000256" key="1">
    <source>
        <dbReference type="ARBA" id="ARBA00023015"/>
    </source>
</evidence>
<dbReference type="Gene3D" id="3.40.1410.10">
    <property type="entry name" value="Chorismate lyase-like"/>
    <property type="match status" value="1"/>
</dbReference>
<dbReference type="InterPro" id="IPR050679">
    <property type="entry name" value="Bact_HTH_transcr_reg"/>
</dbReference>
<dbReference type="STRING" id="1123014.SAMN02745746_01586"/>
<feature type="domain" description="HTH gntR-type" evidence="4">
    <location>
        <begin position="9"/>
        <end position="77"/>
    </location>
</feature>
<keyword evidence="6" id="KW-1185">Reference proteome</keyword>
<keyword evidence="1" id="KW-0805">Transcription regulation</keyword>
<dbReference type="PANTHER" id="PTHR44846">
    <property type="entry name" value="MANNOSYL-D-GLYCERATE TRANSPORT/METABOLISM SYSTEM REPRESSOR MNGR-RELATED"/>
    <property type="match status" value="1"/>
</dbReference>
<dbReference type="FunFam" id="1.10.10.10:FF:000079">
    <property type="entry name" value="GntR family transcriptional regulator"/>
    <property type="match status" value="1"/>
</dbReference>
<dbReference type="SMART" id="SM00345">
    <property type="entry name" value="HTH_GNTR"/>
    <property type="match status" value="1"/>
</dbReference>
<dbReference type="PANTHER" id="PTHR44846:SF1">
    <property type="entry name" value="MANNOSYL-D-GLYCERATE TRANSPORT_METABOLISM SYSTEM REPRESSOR MNGR-RELATED"/>
    <property type="match status" value="1"/>
</dbReference>
<dbReference type="InterPro" id="IPR000524">
    <property type="entry name" value="Tscrpt_reg_HTH_GntR"/>
</dbReference>
<dbReference type="AlphaFoldDB" id="A0A1Y6BQV7"/>
<evidence type="ECO:0000313" key="5">
    <source>
        <dbReference type="EMBL" id="SMF14803.1"/>
    </source>
</evidence>
<dbReference type="PRINTS" id="PR00035">
    <property type="entry name" value="HTHGNTR"/>
</dbReference>
<dbReference type="GO" id="GO:0003700">
    <property type="term" value="F:DNA-binding transcription factor activity"/>
    <property type="evidence" value="ECO:0007669"/>
    <property type="project" value="InterPro"/>
</dbReference>
<evidence type="ECO:0000259" key="4">
    <source>
        <dbReference type="PROSITE" id="PS50949"/>
    </source>
</evidence>
<dbReference type="InterPro" id="IPR028978">
    <property type="entry name" value="Chorismate_lyase_/UTRA_dom_sf"/>
</dbReference>
<dbReference type="SMART" id="SM00866">
    <property type="entry name" value="UTRA"/>
    <property type="match status" value="1"/>
</dbReference>
<evidence type="ECO:0000313" key="6">
    <source>
        <dbReference type="Proteomes" id="UP000192920"/>
    </source>
</evidence>
<dbReference type="Proteomes" id="UP000192920">
    <property type="component" value="Unassembled WGS sequence"/>
</dbReference>
<proteinExistence type="predicted"/>
<dbReference type="InterPro" id="IPR011663">
    <property type="entry name" value="UTRA"/>
</dbReference>
<dbReference type="EMBL" id="FXAG01000006">
    <property type="protein sequence ID" value="SMF14803.1"/>
    <property type="molecule type" value="Genomic_DNA"/>
</dbReference>
<dbReference type="RefSeq" id="WP_085275885.1">
    <property type="nucleotide sequence ID" value="NZ_FXAG01000006.1"/>
</dbReference>
<dbReference type="InterPro" id="IPR036388">
    <property type="entry name" value="WH-like_DNA-bd_sf"/>
</dbReference>
<accession>A0A1Y6BQV7</accession>
<dbReference type="GO" id="GO:0045892">
    <property type="term" value="P:negative regulation of DNA-templated transcription"/>
    <property type="evidence" value="ECO:0007669"/>
    <property type="project" value="TreeGrafter"/>
</dbReference>
<sequence length="243" mass="27519">MNRNQLRRRPLYEQIKSLLLQRINDGEWQVDEALPSEWDLAEELSVSQGTIRRALTELVQDEVLYRQQGRGTFVAESVSDWGDALLGSPGAMGVGGAAPLVELLSCSRANASVEMAEALGLRRSEPLWRLRQLWRYQGQPIALDDAYLSCEKFEGLDARWLRQFGGGVYATLQRRYGVRVMVKSEQFRAELLPREEASLLGQVTSIEVPALSLLRLSVSMTGEPVEWRQRYCLTQQFAYVVTP</sequence>
<keyword evidence="2" id="KW-0238">DNA-binding</keyword>
<evidence type="ECO:0000256" key="3">
    <source>
        <dbReference type="ARBA" id="ARBA00023163"/>
    </source>
</evidence>
<dbReference type="InterPro" id="IPR036390">
    <property type="entry name" value="WH_DNA-bd_sf"/>
</dbReference>
<keyword evidence="3" id="KW-0804">Transcription</keyword>
<organism evidence="5 6">
    <name type="scientific">Pseudogulbenkiania subflava DSM 22618</name>
    <dbReference type="NCBI Taxonomy" id="1123014"/>
    <lineage>
        <taxon>Bacteria</taxon>
        <taxon>Pseudomonadati</taxon>
        <taxon>Pseudomonadota</taxon>
        <taxon>Betaproteobacteria</taxon>
        <taxon>Neisseriales</taxon>
        <taxon>Chromobacteriaceae</taxon>
        <taxon>Pseudogulbenkiania</taxon>
    </lineage>
</organism>
<reference evidence="6" key="1">
    <citation type="submission" date="2017-04" db="EMBL/GenBank/DDBJ databases">
        <authorList>
            <person name="Varghese N."/>
            <person name="Submissions S."/>
        </authorList>
    </citation>
    <scope>NUCLEOTIDE SEQUENCE [LARGE SCALE GENOMIC DNA]</scope>
    <source>
        <strain evidence="6">DSM 22618</strain>
    </source>
</reference>
<dbReference type="SUPFAM" id="SSF64288">
    <property type="entry name" value="Chorismate lyase-like"/>
    <property type="match status" value="1"/>
</dbReference>
<dbReference type="CDD" id="cd07377">
    <property type="entry name" value="WHTH_GntR"/>
    <property type="match status" value="1"/>
</dbReference>
<dbReference type="GO" id="GO:0003677">
    <property type="term" value="F:DNA binding"/>
    <property type="evidence" value="ECO:0007669"/>
    <property type="project" value="UniProtKB-KW"/>
</dbReference>
<dbReference type="Pfam" id="PF00392">
    <property type="entry name" value="GntR"/>
    <property type="match status" value="1"/>
</dbReference>
<dbReference type="Gene3D" id="1.10.10.10">
    <property type="entry name" value="Winged helix-like DNA-binding domain superfamily/Winged helix DNA-binding domain"/>
    <property type="match status" value="1"/>
</dbReference>
<dbReference type="SUPFAM" id="SSF46785">
    <property type="entry name" value="Winged helix' DNA-binding domain"/>
    <property type="match status" value="1"/>
</dbReference>